<evidence type="ECO:0000313" key="3">
    <source>
        <dbReference type="Proteomes" id="UP000433575"/>
    </source>
</evidence>
<dbReference type="OrthoDB" id="6636741at2"/>
<comment type="caution">
    <text evidence="1">The sequence shown here is derived from an EMBL/GenBank/DDBJ whole genome shotgun (WGS) entry which is preliminary data.</text>
</comment>
<dbReference type="EMBL" id="WKPI01000001">
    <property type="protein sequence ID" value="MSC31555.1"/>
    <property type="molecule type" value="Genomic_DNA"/>
</dbReference>
<dbReference type="EMBL" id="WKPJ01000001">
    <property type="protein sequence ID" value="MSA87760.1"/>
    <property type="molecule type" value="Genomic_DNA"/>
</dbReference>
<organism evidence="1 3">
    <name type="scientific">Holdemania massiliensis</name>
    <dbReference type="NCBI Taxonomy" id="1468449"/>
    <lineage>
        <taxon>Bacteria</taxon>
        <taxon>Bacillati</taxon>
        <taxon>Bacillota</taxon>
        <taxon>Erysipelotrichia</taxon>
        <taxon>Erysipelotrichales</taxon>
        <taxon>Erysipelotrichaceae</taxon>
        <taxon>Holdemania</taxon>
    </lineage>
</organism>
<gene>
    <name evidence="2" type="ORF">GKD88_00235</name>
    <name evidence="1" type="ORF">GKE08_00230</name>
</gene>
<sequence length="261" mass="28144">MQNVSDSVVAASKAISNMTWKDWTKAAISVSAGAVTFAAFFVPGGGVIGAVVNGFIAGGMAGAAGSIAGDSFEVVDAVITKNQDELFDKYGVKDWSELGNRVLDQAGTSMIKGAIFGSLAAGTQEYIGSKLNSNRNKDWSENTPKVDANNDTGTVWDSIKPTQPMREGTEIPKSFNITVDGQEFWVNPNGTKHMYEYITRNAQNIGSFTTPISSQSMLNEFAFALKAAIAKEGLKIDKLIYGGNLGVYNYYPKGRRFKLRY</sequence>
<reference evidence="3 4" key="1">
    <citation type="journal article" date="2019" name="Nat. Med.">
        <title>A library of human gut bacterial isolates paired with longitudinal multiomics data enables mechanistic microbiome research.</title>
        <authorList>
            <person name="Poyet M."/>
            <person name="Groussin M."/>
            <person name="Gibbons S.M."/>
            <person name="Avila-Pacheco J."/>
            <person name="Jiang X."/>
            <person name="Kearney S.M."/>
            <person name="Perrotta A.R."/>
            <person name="Berdy B."/>
            <person name="Zhao S."/>
            <person name="Lieberman T.D."/>
            <person name="Swanson P.K."/>
            <person name="Smith M."/>
            <person name="Roesemann S."/>
            <person name="Alexander J.E."/>
            <person name="Rich S.A."/>
            <person name="Livny J."/>
            <person name="Vlamakis H."/>
            <person name="Clish C."/>
            <person name="Bullock K."/>
            <person name="Deik A."/>
            <person name="Scott J."/>
            <person name="Pierce K.A."/>
            <person name="Xavier R.J."/>
            <person name="Alm E.J."/>
        </authorList>
    </citation>
    <scope>NUCLEOTIDE SEQUENCE [LARGE SCALE GENOMIC DNA]</scope>
    <source>
        <strain evidence="1 3">BIOML-A4</strain>
        <strain evidence="2 4">BIOML-A5</strain>
    </source>
</reference>
<name>A0A6N7S267_9FIRM</name>
<proteinExistence type="predicted"/>
<dbReference type="Proteomes" id="UP000433575">
    <property type="component" value="Unassembled WGS sequence"/>
</dbReference>
<protein>
    <submittedName>
        <fullName evidence="1">Uncharacterized protein</fullName>
    </submittedName>
</protein>
<evidence type="ECO:0000313" key="1">
    <source>
        <dbReference type="EMBL" id="MSA87760.1"/>
    </source>
</evidence>
<evidence type="ECO:0000313" key="4">
    <source>
        <dbReference type="Proteomes" id="UP000480929"/>
    </source>
</evidence>
<dbReference type="Proteomes" id="UP000480929">
    <property type="component" value="Unassembled WGS sequence"/>
</dbReference>
<dbReference type="RefSeq" id="WP_154237472.1">
    <property type="nucleotide sequence ID" value="NZ_WKPI01000001.1"/>
</dbReference>
<keyword evidence="4" id="KW-1185">Reference proteome</keyword>
<evidence type="ECO:0000313" key="2">
    <source>
        <dbReference type="EMBL" id="MSC31555.1"/>
    </source>
</evidence>
<dbReference type="AlphaFoldDB" id="A0A6N7S267"/>
<accession>A0A6N7S267</accession>